<dbReference type="OrthoDB" id="3197085at2"/>
<dbReference type="GO" id="GO:0003677">
    <property type="term" value="F:DNA binding"/>
    <property type="evidence" value="ECO:0007669"/>
    <property type="project" value="UniProtKB-KW"/>
</dbReference>
<keyword evidence="6" id="KW-0255">Endonuclease</keyword>
<dbReference type="InterPro" id="IPR000055">
    <property type="entry name" value="Restrct_endonuc_typeI_TRD"/>
</dbReference>
<dbReference type="Pfam" id="PF01420">
    <property type="entry name" value="Methylase_S"/>
    <property type="match status" value="1"/>
</dbReference>
<sequence>MATAPVRRRARFRSSRPVGRAPGAGSFAQPTHLCGFCPGSGRCPLDERGGRSAPARADSPARPLGRDRHGDRMVARGRAVMAGVIGPVPAGWVTVPLGEVCRIQAGLSKRAWRGSPDGTPIVMIGNIARGRIARDGLTRIAVPGDAGMDRYRLRPDDVVCARTGDLGRSACATEENTGWFVGSGCLRLRTGPEVLPRYLVYYFEHPAVKDWLRRSSTGSVIPNLNIRAVAGMPLAVPPIEEQRAMSEILGLLDEKIAVHEEIVRSTDELRGSVARLLFVGSRPPFG</sequence>
<keyword evidence="6" id="KW-0540">Nuclease</keyword>
<evidence type="ECO:0000259" key="5">
    <source>
        <dbReference type="Pfam" id="PF01420"/>
    </source>
</evidence>
<comment type="similarity">
    <text evidence="1">Belongs to the type-I restriction system S methylase family.</text>
</comment>
<dbReference type="AlphaFoldDB" id="A0A4R5ACL9"/>
<reference evidence="6 7" key="1">
    <citation type="submission" date="2019-03" db="EMBL/GenBank/DDBJ databases">
        <title>Draft genome sequences of novel Actinobacteria.</title>
        <authorList>
            <person name="Sahin N."/>
            <person name="Ay H."/>
            <person name="Saygin H."/>
        </authorList>
    </citation>
    <scope>NUCLEOTIDE SEQUENCE [LARGE SCALE GENOMIC DNA]</scope>
    <source>
        <strain evidence="6 7">DSM 45941</strain>
    </source>
</reference>
<name>A0A4R5ACL9_9ACTN</name>
<evidence type="ECO:0000313" key="6">
    <source>
        <dbReference type="EMBL" id="TDD69991.1"/>
    </source>
</evidence>
<keyword evidence="6" id="KW-0378">Hydrolase</keyword>
<proteinExistence type="inferred from homology"/>
<evidence type="ECO:0000313" key="7">
    <source>
        <dbReference type="Proteomes" id="UP000295578"/>
    </source>
</evidence>
<organism evidence="6 7">
    <name type="scientific">Actinomadura darangshiensis</name>
    <dbReference type="NCBI Taxonomy" id="705336"/>
    <lineage>
        <taxon>Bacteria</taxon>
        <taxon>Bacillati</taxon>
        <taxon>Actinomycetota</taxon>
        <taxon>Actinomycetes</taxon>
        <taxon>Streptosporangiales</taxon>
        <taxon>Thermomonosporaceae</taxon>
        <taxon>Actinomadura</taxon>
    </lineage>
</organism>
<dbReference type="GO" id="GO:0004519">
    <property type="term" value="F:endonuclease activity"/>
    <property type="evidence" value="ECO:0007669"/>
    <property type="project" value="UniProtKB-KW"/>
</dbReference>
<dbReference type="EMBL" id="SMKY01000241">
    <property type="protein sequence ID" value="TDD69991.1"/>
    <property type="molecule type" value="Genomic_DNA"/>
</dbReference>
<feature type="compositionally biased region" description="Basic residues" evidence="4">
    <location>
        <begin position="1"/>
        <end position="14"/>
    </location>
</feature>
<comment type="caution">
    <text evidence="6">The sequence shown here is derived from an EMBL/GenBank/DDBJ whole genome shotgun (WGS) entry which is preliminary data.</text>
</comment>
<dbReference type="PANTHER" id="PTHR30408:SF12">
    <property type="entry name" value="TYPE I RESTRICTION ENZYME MJAVIII SPECIFICITY SUBUNIT"/>
    <property type="match status" value="1"/>
</dbReference>
<dbReference type="InterPro" id="IPR052021">
    <property type="entry name" value="Type-I_RS_S_subunit"/>
</dbReference>
<evidence type="ECO:0000256" key="2">
    <source>
        <dbReference type="ARBA" id="ARBA00022747"/>
    </source>
</evidence>
<feature type="region of interest" description="Disordered" evidence="4">
    <location>
        <begin position="1"/>
        <end position="25"/>
    </location>
</feature>
<keyword evidence="3" id="KW-0238">DNA-binding</keyword>
<dbReference type="PANTHER" id="PTHR30408">
    <property type="entry name" value="TYPE-1 RESTRICTION ENZYME ECOKI SPECIFICITY PROTEIN"/>
    <property type="match status" value="1"/>
</dbReference>
<dbReference type="InterPro" id="IPR044946">
    <property type="entry name" value="Restrct_endonuc_typeI_TRD_sf"/>
</dbReference>
<keyword evidence="2" id="KW-0680">Restriction system</keyword>
<evidence type="ECO:0000256" key="1">
    <source>
        <dbReference type="ARBA" id="ARBA00010923"/>
    </source>
</evidence>
<dbReference type="SUPFAM" id="SSF116734">
    <property type="entry name" value="DNA methylase specificity domain"/>
    <property type="match status" value="1"/>
</dbReference>
<feature type="domain" description="Type I restriction modification DNA specificity" evidence="5">
    <location>
        <begin position="89"/>
        <end position="262"/>
    </location>
</feature>
<dbReference type="CDD" id="cd16961">
    <property type="entry name" value="RMtype1_S_TRD-CR_like"/>
    <property type="match status" value="1"/>
</dbReference>
<dbReference type="GO" id="GO:0009307">
    <property type="term" value="P:DNA restriction-modification system"/>
    <property type="evidence" value="ECO:0007669"/>
    <property type="project" value="UniProtKB-KW"/>
</dbReference>
<protein>
    <submittedName>
        <fullName evidence="6">Restriction endonuclease subunit S</fullName>
    </submittedName>
</protein>
<feature type="region of interest" description="Disordered" evidence="4">
    <location>
        <begin position="47"/>
        <end position="69"/>
    </location>
</feature>
<keyword evidence="7" id="KW-1185">Reference proteome</keyword>
<evidence type="ECO:0000256" key="3">
    <source>
        <dbReference type="ARBA" id="ARBA00023125"/>
    </source>
</evidence>
<evidence type="ECO:0000256" key="4">
    <source>
        <dbReference type="SAM" id="MobiDB-lite"/>
    </source>
</evidence>
<feature type="compositionally biased region" description="Low complexity" evidence="4">
    <location>
        <begin position="51"/>
        <end position="63"/>
    </location>
</feature>
<dbReference type="Proteomes" id="UP000295578">
    <property type="component" value="Unassembled WGS sequence"/>
</dbReference>
<accession>A0A4R5ACL9</accession>
<gene>
    <name evidence="6" type="ORF">E1293_35175</name>
</gene>
<dbReference type="Gene3D" id="3.90.220.20">
    <property type="entry name" value="DNA methylase specificity domains"/>
    <property type="match status" value="1"/>
</dbReference>